<comment type="caution">
    <text evidence="1">The sequence shown here is derived from an EMBL/GenBank/DDBJ whole genome shotgun (WGS) entry which is preliminary data.</text>
</comment>
<dbReference type="AlphaFoldDB" id="A0A656YVE2"/>
<dbReference type="Proteomes" id="UP000070257">
    <property type="component" value="Unassembled WGS sequence"/>
</dbReference>
<sequence length="195" mass="22092">MKIMIRLTADKTYRVIYYILNEQEFTQTEVHEATDVSIGRVNQVVSWLRESGHVEKAGTQYELTSGVSLISLLSNFRSMKKTATLDIDAGREKTSEFLIEKGAVFCLTSALQLHDSYFRDPSICAYSSDKGIVEELKKFPKGNLRINIYEPDLLLDENTVSVDSARATSETRTIIDLFCDDKGYAAERLIERVFA</sequence>
<protein>
    <submittedName>
        <fullName evidence="1">Uncharacterized protein</fullName>
    </submittedName>
</protein>
<dbReference type="InterPro" id="IPR036390">
    <property type="entry name" value="WH_DNA-bd_sf"/>
</dbReference>
<dbReference type="InterPro" id="IPR036388">
    <property type="entry name" value="WH-like_DNA-bd_sf"/>
</dbReference>
<gene>
    <name evidence="1" type="ORF">AKJ39_04930</name>
</gene>
<dbReference type="Gene3D" id="1.10.10.10">
    <property type="entry name" value="Winged helix-like DNA-binding domain superfamily/Winged helix DNA-binding domain"/>
    <property type="match status" value="1"/>
</dbReference>
<dbReference type="SUPFAM" id="SSF46785">
    <property type="entry name" value="Winged helix' DNA-binding domain"/>
    <property type="match status" value="1"/>
</dbReference>
<keyword evidence="2" id="KW-1185">Reference proteome</keyword>
<name>A0A656YVE2_9EURY</name>
<accession>A0A656YVE2</accession>
<dbReference type="EMBL" id="LHXT01000121">
    <property type="protein sequence ID" value="KXA96198.1"/>
    <property type="molecule type" value="Genomic_DNA"/>
</dbReference>
<evidence type="ECO:0000313" key="1">
    <source>
        <dbReference type="EMBL" id="KXA96198.1"/>
    </source>
</evidence>
<proteinExistence type="predicted"/>
<organism evidence="1 2">
    <name type="scientific">candidate division MSBL1 archaeon SCGC-AAA259J03</name>
    <dbReference type="NCBI Taxonomy" id="1698269"/>
    <lineage>
        <taxon>Archaea</taxon>
        <taxon>Methanobacteriati</taxon>
        <taxon>Methanobacteriota</taxon>
        <taxon>candidate division MSBL1</taxon>
    </lineage>
</organism>
<reference evidence="1 2" key="1">
    <citation type="journal article" date="2016" name="Sci. Rep.">
        <title>Metabolic traits of an uncultured archaeal lineage -MSBL1- from brine pools of the Red Sea.</title>
        <authorList>
            <person name="Mwirichia R."/>
            <person name="Alam I."/>
            <person name="Rashid M."/>
            <person name="Vinu M."/>
            <person name="Ba-Alawi W."/>
            <person name="Anthony Kamau A."/>
            <person name="Kamanda Ngugi D."/>
            <person name="Goker M."/>
            <person name="Klenk H.P."/>
            <person name="Bajic V."/>
            <person name="Stingl U."/>
        </authorList>
    </citation>
    <scope>NUCLEOTIDE SEQUENCE [LARGE SCALE GENOMIC DNA]</scope>
    <source>
        <strain evidence="1">SCGC-AAA259J03</strain>
    </source>
</reference>
<evidence type="ECO:0000313" key="2">
    <source>
        <dbReference type="Proteomes" id="UP000070257"/>
    </source>
</evidence>